<protein>
    <submittedName>
        <fullName evidence="1">Uncharacterized protein</fullName>
    </submittedName>
</protein>
<gene>
    <name evidence="1" type="ORF">BGZ70_010056</name>
</gene>
<feature type="non-terminal residue" evidence="1">
    <location>
        <position position="383"/>
    </location>
</feature>
<keyword evidence="2" id="KW-1185">Reference proteome</keyword>
<evidence type="ECO:0000313" key="2">
    <source>
        <dbReference type="Proteomes" id="UP000738359"/>
    </source>
</evidence>
<accession>A0A9P6J362</accession>
<proteinExistence type="predicted"/>
<dbReference type="OrthoDB" id="2444617at2759"/>
<organism evidence="1 2">
    <name type="scientific">Mortierella alpina</name>
    <name type="common">Oleaginous fungus</name>
    <name type="synonym">Mortierella renispora</name>
    <dbReference type="NCBI Taxonomy" id="64518"/>
    <lineage>
        <taxon>Eukaryota</taxon>
        <taxon>Fungi</taxon>
        <taxon>Fungi incertae sedis</taxon>
        <taxon>Mucoromycota</taxon>
        <taxon>Mortierellomycotina</taxon>
        <taxon>Mortierellomycetes</taxon>
        <taxon>Mortierellales</taxon>
        <taxon>Mortierellaceae</taxon>
        <taxon>Mortierella</taxon>
    </lineage>
</organism>
<comment type="caution">
    <text evidence="1">The sequence shown here is derived from an EMBL/GenBank/DDBJ whole genome shotgun (WGS) entry which is preliminary data.</text>
</comment>
<sequence>MLAKQEEARLLQVELFNNQIEMKQMHQQVLGQLAVLQSRVQAVFTQNYELHEYPIPRLFVVLPQEPSGWDTVNIFANKFRLYFLCECGEHTKSINSTTKIPHHIHLAKHEGYEIARPSEFFDQYGAYVLTILKMLKYGVTVAGIVMPAFSQLISPEVLGQTIHGLKVLQDTMVPRVDQVIDWIDKDDNVKEVTEQVDGKEALEGADLRKLDTFLKHKDGNKVLGNLYRTVTDEGHVKWVCLDHYRMNYQENAAKEFSRVLEAVGGSFTENLGRIEVKLQSRVAAQQFISALGKARSVHELDIDFHWPCTMSDVVALADALRTSTVTILRLNIQQLWTKLLTTSAQYDVIYGIRDLPQLKLFHLVLSQEHAKFLVLPAKKLTHV</sequence>
<dbReference type="EMBL" id="JAAAHY010000871">
    <property type="protein sequence ID" value="KAF9956005.1"/>
    <property type="molecule type" value="Genomic_DNA"/>
</dbReference>
<dbReference type="AlphaFoldDB" id="A0A9P6J362"/>
<reference evidence="1" key="1">
    <citation type="journal article" date="2020" name="Fungal Divers.">
        <title>Resolving the Mortierellaceae phylogeny through synthesis of multi-gene phylogenetics and phylogenomics.</title>
        <authorList>
            <person name="Vandepol N."/>
            <person name="Liber J."/>
            <person name="Desiro A."/>
            <person name="Na H."/>
            <person name="Kennedy M."/>
            <person name="Barry K."/>
            <person name="Grigoriev I.V."/>
            <person name="Miller A.N."/>
            <person name="O'Donnell K."/>
            <person name="Stajich J.E."/>
            <person name="Bonito G."/>
        </authorList>
    </citation>
    <scope>NUCLEOTIDE SEQUENCE</scope>
    <source>
        <strain evidence="1">CK1249</strain>
    </source>
</reference>
<evidence type="ECO:0000313" key="1">
    <source>
        <dbReference type="EMBL" id="KAF9956005.1"/>
    </source>
</evidence>
<name>A0A9P6J362_MORAP</name>
<dbReference type="Proteomes" id="UP000738359">
    <property type="component" value="Unassembled WGS sequence"/>
</dbReference>